<dbReference type="SMART" id="SM00343">
    <property type="entry name" value="ZnF_C2HC"/>
    <property type="match status" value="1"/>
</dbReference>
<keyword evidence="6" id="KW-1185">Reference proteome</keyword>
<feature type="compositionally biased region" description="Basic and acidic residues" evidence="2">
    <location>
        <begin position="143"/>
        <end position="158"/>
    </location>
</feature>
<dbReference type="AlphaFoldDB" id="A0A0Q3I6V5"/>
<dbReference type="GO" id="GO:0008270">
    <property type="term" value="F:zinc ion binding"/>
    <property type="evidence" value="ECO:0007669"/>
    <property type="project" value="UniProtKB-KW"/>
</dbReference>
<dbReference type="InterPro" id="IPR001878">
    <property type="entry name" value="Znf_CCHC"/>
</dbReference>
<reference evidence="4" key="2">
    <citation type="submission" date="2017-06" db="EMBL/GenBank/DDBJ databases">
        <title>WGS assembly of Brachypodium distachyon.</title>
        <authorList>
            <consortium name="The International Brachypodium Initiative"/>
            <person name="Lucas S."/>
            <person name="Harmon-Smith M."/>
            <person name="Lail K."/>
            <person name="Tice H."/>
            <person name="Grimwood J."/>
            <person name="Bruce D."/>
            <person name="Barry K."/>
            <person name="Shu S."/>
            <person name="Lindquist E."/>
            <person name="Wang M."/>
            <person name="Pitluck S."/>
            <person name="Vogel J.P."/>
            <person name="Garvin D.F."/>
            <person name="Mockler T.C."/>
            <person name="Schmutz J."/>
            <person name="Rokhsar D."/>
            <person name="Bevan M.W."/>
        </authorList>
    </citation>
    <scope>NUCLEOTIDE SEQUENCE</scope>
    <source>
        <strain evidence="4">Bd21</strain>
    </source>
</reference>
<organism evidence="4">
    <name type="scientific">Brachypodium distachyon</name>
    <name type="common">Purple false brome</name>
    <name type="synonym">Trachynia distachya</name>
    <dbReference type="NCBI Taxonomy" id="15368"/>
    <lineage>
        <taxon>Eukaryota</taxon>
        <taxon>Viridiplantae</taxon>
        <taxon>Streptophyta</taxon>
        <taxon>Embryophyta</taxon>
        <taxon>Tracheophyta</taxon>
        <taxon>Spermatophyta</taxon>
        <taxon>Magnoliopsida</taxon>
        <taxon>Liliopsida</taxon>
        <taxon>Poales</taxon>
        <taxon>Poaceae</taxon>
        <taxon>BOP clade</taxon>
        <taxon>Pooideae</taxon>
        <taxon>Stipodae</taxon>
        <taxon>Brachypodieae</taxon>
        <taxon>Brachypodium</taxon>
    </lineage>
</organism>
<dbReference type="Pfam" id="PF00098">
    <property type="entry name" value="zf-CCHC"/>
    <property type="match status" value="1"/>
</dbReference>
<reference evidence="5" key="3">
    <citation type="submission" date="2018-08" db="UniProtKB">
        <authorList>
            <consortium name="EnsemblPlants"/>
        </authorList>
    </citation>
    <scope>IDENTIFICATION</scope>
    <source>
        <strain evidence="5">cv. Bd21</strain>
    </source>
</reference>
<proteinExistence type="predicted"/>
<keyword evidence="1" id="KW-0479">Metal-binding</keyword>
<sequence length="259" mass="28008">MRSSWHKSVKSWSDLSAQFLGAFQGGYKHPGMVGDLHGILQKHGEFLRKFMTTHRAVLDKCTRQEEARRAPGEPRSDSESDSGKKKEARKREANRVLAPEPGTPPTKKAKGTDAAPDPATGIWCLIHKSPSHNLQDFNKVKSRANDNRSGRREWKNPADGKSFNCGEPGHISRECPAKENAAAGVAAHHEARCCPKPRPSAAIPLLHRPATCCCSSSSPGSCCSSSTLHQVAATEGTVTPAITHDLFPFSNSCCSFSLG</sequence>
<feature type="region of interest" description="Disordered" evidence="2">
    <location>
        <begin position="138"/>
        <end position="163"/>
    </location>
</feature>
<keyword evidence="1" id="KW-0862">Zinc</keyword>
<name>A0A0Q3I6V5_BRADI</name>
<evidence type="ECO:0000313" key="5">
    <source>
        <dbReference type="EnsemblPlants" id="KQJ96243"/>
    </source>
</evidence>
<accession>A0A0Q3I6V5</accession>
<evidence type="ECO:0000256" key="2">
    <source>
        <dbReference type="SAM" id="MobiDB-lite"/>
    </source>
</evidence>
<feature type="domain" description="CCHC-type" evidence="3">
    <location>
        <begin position="163"/>
        <end position="176"/>
    </location>
</feature>
<dbReference type="InParanoid" id="A0A0Q3I6V5"/>
<dbReference type="Gene3D" id="4.10.60.10">
    <property type="entry name" value="Zinc finger, CCHC-type"/>
    <property type="match status" value="1"/>
</dbReference>
<evidence type="ECO:0000256" key="1">
    <source>
        <dbReference type="PROSITE-ProRule" id="PRU00047"/>
    </source>
</evidence>
<evidence type="ECO:0000313" key="4">
    <source>
        <dbReference type="EMBL" id="KQJ96243.1"/>
    </source>
</evidence>
<dbReference type="GO" id="GO:0003676">
    <property type="term" value="F:nucleic acid binding"/>
    <property type="evidence" value="ECO:0007669"/>
    <property type="project" value="InterPro"/>
</dbReference>
<keyword evidence="1" id="KW-0863">Zinc-finger</keyword>
<evidence type="ECO:0000313" key="6">
    <source>
        <dbReference type="Proteomes" id="UP000008810"/>
    </source>
</evidence>
<dbReference type="Gramene" id="KQJ96243">
    <property type="protein sequence ID" value="KQJ96243"/>
    <property type="gene ID" value="BRADI_3g21771v3"/>
</dbReference>
<dbReference type="PROSITE" id="PS50158">
    <property type="entry name" value="ZF_CCHC"/>
    <property type="match status" value="1"/>
</dbReference>
<dbReference type="EnsemblPlants" id="KQJ96243">
    <property type="protein sequence ID" value="KQJ96243"/>
    <property type="gene ID" value="BRADI_3g21771v3"/>
</dbReference>
<protein>
    <recommendedName>
        <fullName evidence="3">CCHC-type domain-containing protein</fullName>
    </recommendedName>
</protein>
<reference evidence="4 5" key="1">
    <citation type="journal article" date="2010" name="Nature">
        <title>Genome sequencing and analysis of the model grass Brachypodium distachyon.</title>
        <authorList>
            <consortium name="International Brachypodium Initiative"/>
        </authorList>
    </citation>
    <scope>NUCLEOTIDE SEQUENCE [LARGE SCALE GENOMIC DNA]</scope>
    <source>
        <strain evidence="4 5">Bd21</strain>
    </source>
</reference>
<dbReference type="SUPFAM" id="SSF57756">
    <property type="entry name" value="Retrovirus zinc finger-like domains"/>
    <property type="match status" value="1"/>
</dbReference>
<feature type="compositionally biased region" description="Basic and acidic residues" evidence="2">
    <location>
        <begin position="61"/>
        <end position="94"/>
    </location>
</feature>
<dbReference type="Proteomes" id="UP000008810">
    <property type="component" value="Chromosome 3"/>
</dbReference>
<feature type="region of interest" description="Disordered" evidence="2">
    <location>
        <begin position="61"/>
        <end position="115"/>
    </location>
</feature>
<dbReference type="InterPro" id="IPR036875">
    <property type="entry name" value="Znf_CCHC_sf"/>
</dbReference>
<dbReference type="EMBL" id="CM000882">
    <property type="protein sequence ID" value="KQJ96243.1"/>
    <property type="molecule type" value="Genomic_DNA"/>
</dbReference>
<gene>
    <name evidence="4" type="ORF">BRADI_3g21771v3</name>
</gene>
<evidence type="ECO:0000259" key="3">
    <source>
        <dbReference type="PROSITE" id="PS50158"/>
    </source>
</evidence>